<dbReference type="Pfam" id="PF13577">
    <property type="entry name" value="SnoaL_4"/>
    <property type="match status" value="1"/>
</dbReference>
<organism evidence="2 3">
    <name type="scientific">Novosphingobium endophyticum</name>
    <dbReference type="NCBI Taxonomy" id="1955250"/>
    <lineage>
        <taxon>Bacteria</taxon>
        <taxon>Pseudomonadati</taxon>
        <taxon>Pseudomonadota</taxon>
        <taxon>Alphaproteobacteria</taxon>
        <taxon>Sphingomonadales</taxon>
        <taxon>Sphingomonadaceae</taxon>
        <taxon>Novosphingobium</taxon>
    </lineage>
</organism>
<proteinExistence type="predicted"/>
<reference evidence="2" key="2">
    <citation type="submission" date="2020-09" db="EMBL/GenBank/DDBJ databases">
        <authorList>
            <person name="Sun Q."/>
            <person name="Zhou Y."/>
        </authorList>
    </citation>
    <scope>NUCLEOTIDE SEQUENCE</scope>
    <source>
        <strain evidence="2">CGMCC 1.15095</strain>
    </source>
</reference>
<name>A0A916TRZ2_9SPHN</name>
<dbReference type="CDD" id="cd00531">
    <property type="entry name" value="NTF2_like"/>
    <property type="match status" value="1"/>
</dbReference>
<protein>
    <recommendedName>
        <fullName evidence="1">SnoaL-like domain-containing protein</fullName>
    </recommendedName>
</protein>
<dbReference type="RefSeq" id="WP_188770725.1">
    <property type="nucleotide sequence ID" value="NZ_BMHK01000010.1"/>
</dbReference>
<dbReference type="InterPro" id="IPR037401">
    <property type="entry name" value="SnoaL-like"/>
</dbReference>
<evidence type="ECO:0000259" key="1">
    <source>
        <dbReference type="Pfam" id="PF13577"/>
    </source>
</evidence>
<dbReference type="Gene3D" id="3.10.450.50">
    <property type="match status" value="1"/>
</dbReference>
<accession>A0A916TRZ2</accession>
<gene>
    <name evidence="2" type="ORF">GCM10011494_18310</name>
</gene>
<evidence type="ECO:0000313" key="2">
    <source>
        <dbReference type="EMBL" id="GGC00104.1"/>
    </source>
</evidence>
<sequence length="176" mass="19971">MAIDEAALQTVIDKEAIRELVLLYSRAIDRQDIELLKDLYTEDATDTHGDSFDGSAQDYCKFIAGSFPYMPYSGHHVCNHLIAVDGDAACGEVYALAYHLIPTREGGQEEDFMAVRYIDNYRRCPDGKWRFSKRVVTYDFKLRRPFVGGGTHGQREADPSYSVCTQRLFRRGARAS</sequence>
<dbReference type="InterPro" id="IPR032710">
    <property type="entry name" value="NTF2-like_dom_sf"/>
</dbReference>
<comment type="caution">
    <text evidence="2">The sequence shown here is derived from an EMBL/GenBank/DDBJ whole genome shotgun (WGS) entry which is preliminary data.</text>
</comment>
<keyword evidence="3" id="KW-1185">Reference proteome</keyword>
<dbReference type="AlphaFoldDB" id="A0A916TRZ2"/>
<dbReference type="EMBL" id="BMHK01000010">
    <property type="protein sequence ID" value="GGC00104.1"/>
    <property type="molecule type" value="Genomic_DNA"/>
</dbReference>
<reference evidence="2" key="1">
    <citation type="journal article" date="2014" name="Int. J. Syst. Evol. Microbiol.">
        <title>Complete genome sequence of Corynebacterium casei LMG S-19264T (=DSM 44701T), isolated from a smear-ripened cheese.</title>
        <authorList>
            <consortium name="US DOE Joint Genome Institute (JGI-PGF)"/>
            <person name="Walter F."/>
            <person name="Albersmeier A."/>
            <person name="Kalinowski J."/>
            <person name="Ruckert C."/>
        </authorList>
    </citation>
    <scope>NUCLEOTIDE SEQUENCE</scope>
    <source>
        <strain evidence="2">CGMCC 1.15095</strain>
    </source>
</reference>
<feature type="domain" description="SnoaL-like" evidence="1">
    <location>
        <begin position="10"/>
        <end position="134"/>
    </location>
</feature>
<evidence type="ECO:0000313" key="3">
    <source>
        <dbReference type="Proteomes" id="UP000608154"/>
    </source>
</evidence>
<dbReference type="Proteomes" id="UP000608154">
    <property type="component" value="Unassembled WGS sequence"/>
</dbReference>
<dbReference type="SUPFAM" id="SSF54427">
    <property type="entry name" value="NTF2-like"/>
    <property type="match status" value="1"/>
</dbReference>